<organism evidence="9 10">
    <name type="scientific">Treponema pedis str. T A4</name>
    <dbReference type="NCBI Taxonomy" id="1291379"/>
    <lineage>
        <taxon>Bacteria</taxon>
        <taxon>Pseudomonadati</taxon>
        <taxon>Spirochaetota</taxon>
        <taxon>Spirochaetia</taxon>
        <taxon>Spirochaetales</taxon>
        <taxon>Treponemataceae</taxon>
        <taxon>Treponema</taxon>
    </lineage>
</organism>
<dbReference type="SUPFAM" id="SSF101821">
    <property type="entry name" value="Aminopeptidase/glucanase lid domain"/>
    <property type="match status" value="1"/>
</dbReference>
<comment type="cofactor">
    <cofactor evidence="8">
        <name>a divalent metal cation</name>
        <dbReference type="ChEBI" id="CHEBI:60240"/>
    </cofactor>
    <text evidence="8">Binds 2 divalent metal cations per subunit.</text>
</comment>
<reference evidence="9 10" key="1">
    <citation type="journal article" date="2013" name="PLoS ONE">
        <title>Genome-Wide Relatedness of Treponema pedis, from Gingiva and Necrotic Skin Lesions of Pigs, with the Human Oral Pathogen Treponema denticola.</title>
        <authorList>
            <person name="Svartstrom O."/>
            <person name="Mushtaq M."/>
            <person name="Pringle M."/>
            <person name="Segerman B."/>
        </authorList>
    </citation>
    <scope>NUCLEOTIDE SEQUENCE [LARGE SCALE GENOMIC DNA]</scope>
    <source>
        <strain evidence="9">T A4</strain>
    </source>
</reference>
<evidence type="ECO:0000256" key="8">
    <source>
        <dbReference type="PIRSR" id="PIRSR001123-2"/>
    </source>
</evidence>
<keyword evidence="4 8" id="KW-0479">Metal-binding</keyword>
<dbReference type="AlphaFoldDB" id="S5ZY72"/>
<dbReference type="EMBL" id="CP004120">
    <property type="protein sequence ID" value="AGT42963.1"/>
    <property type="molecule type" value="Genomic_DNA"/>
</dbReference>
<feature type="binding site" evidence="8">
    <location>
        <position position="217"/>
    </location>
    <ligand>
        <name>Zn(2+)</name>
        <dbReference type="ChEBI" id="CHEBI:29105"/>
        <label>1</label>
    </ligand>
</feature>
<gene>
    <name evidence="9" type="primary">yhfE</name>
    <name evidence="9" type="ORF">TPE_0467</name>
</gene>
<evidence type="ECO:0000256" key="7">
    <source>
        <dbReference type="PIRSR" id="PIRSR001123-1"/>
    </source>
</evidence>
<evidence type="ECO:0000313" key="10">
    <source>
        <dbReference type="Proteomes" id="UP000015620"/>
    </source>
</evidence>
<feature type="binding site" evidence="8">
    <location>
        <position position="217"/>
    </location>
    <ligand>
        <name>Zn(2+)</name>
        <dbReference type="ChEBI" id="CHEBI:29105"/>
        <label>2</label>
    </ligand>
</feature>
<dbReference type="InterPro" id="IPR008007">
    <property type="entry name" value="Peptidase_M42"/>
</dbReference>
<dbReference type="Pfam" id="PF05343">
    <property type="entry name" value="Peptidase_M42"/>
    <property type="match status" value="1"/>
</dbReference>
<dbReference type="CDD" id="cd05657">
    <property type="entry name" value="M42_glucanase_like"/>
    <property type="match status" value="1"/>
</dbReference>
<keyword evidence="3" id="KW-0645">Protease</keyword>
<keyword evidence="10" id="KW-1185">Reference proteome</keyword>
<dbReference type="GO" id="GO:0004177">
    <property type="term" value="F:aminopeptidase activity"/>
    <property type="evidence" value="ECO:0007669"/>
    <property type="project" value="UniProtKB-UniRule"/>
</dbReference>
<evidence type="ECO:0000256" key="6">
    <source>
        <dbReference type="PIRNR" id="PIRNR001123"/>
    </source>
</evidence>
<dbReference type="Proteomes" id="UP000015620">
    <property type="component" value="Chromosome"/>
</dbReference>
<dbReference type="PIRSF" id="PIRSF001123">
    <property type="entry name" value="PepA_GA"/>
    <property type="match status" value="1"/>
</dbReference>
<comment type="similarity">
    <text evidence="1 6">Belongs to the peptidase M42 family.</text>
</comment>
<accession>S5ZY72</accession>
<evidence type="ECO:0000256" key="1">
    <source>
        <dbReference type="ARBA" id="ARBA00006272"/>
    </source>
</evidence>
<feature type="active site" description="Proton acceptor" evidence="7">
    <location>
        <position position="251"/>
    </location>
</feature>
<dbReference type="PATRIC" id="fig|1291379.3.peg.467"/>
<dbReference type="SUPFAM" id="SSF53187">
    <property type="entry name" value="Zn-dependent exopeptidases"/>
    <property type="match status" value="1"/>
</dbReference>
<dbReference type="HOGENOM" id="CLU_053520_0_0_12"/>
<feature type="binding site" evidence="8">
    <location>
        <position position="100"/>
    </location>
    <ligand>
        <name>Zn(2+)</name>
        <dbReference type="ChEBI" id="CHEBI:29105"/>
        <label>1</label>
    </ligand>
</feature>
<evidence type="ECO:0000256" key="5">
    <source>
        <dbReference type="ARBA" id="ARBA00022801"/>
    </source>
</evidence>
<dbReference type="KEGG" id="tped:TPE_0467"/>
<dbReference type="Gene3D" id="3.40.630.10">
    <property type="entry name" value="Zn peptidases"/>
    <property type="match status" value="1"/>
</dbReference>
<keyword evidence="2" id="KW-0031">Aminopeptidase</keyword>
<feature type="binding site" evidence="8">
    <location>
        <position position="252"/>
    </location>
    <ligand>
        <name>Zn(2+)</name>
        <dbReference type="ChEBI" id="CHEBI:29105"/>
        <label>2</label>
    </ligand>
</feature>
<protein>
    <submittedName>
        <fullName evidence="9">Peptidase M42 family protein</fullName>
    </submittedName>
</protein>
<name>S5ZY72_9SPIR</name>
<dbReference type="InterPro" id="IPR051464">
    <property type="entry name" value="Peptidase_M42_aminopept"/>
</dbReference>
<dbReference type="GO" id="GO:0046872">
    <property type="term" value="F:metal ion binding"/>
    <property type="evidence" value="ECO:0007669"/>
    <property type="project" value="UniProtKB-UniRule"/>
</dbReference>
<proteinExistence type="inferred from homology"/>
<evidence type="ECO:0000256" key="3">
    <source>
        <dbReference type="ARBA" id="ARBA00022670"/>
    </source>
</evidence>
<evidence type="ECO:0000256" key="4">
    <source>
        <dbReference type="ARBA" id="ARBA00022723"/>
    </source>
</evidence>
<evidence type="ECO:0000313" key="9">
    <source>
        <dbReference type="EMBL" id="AGT42963.1"/>
    </source>
</evidence>
<feature type="binding site" evidence="8">
    <location>
        <position position="271"/>
    </location>
    <ligand>
        <name>Zn(2+)</name>
        <dbReference type="ChEBI" id="CHEBI:29105"/>
        <label>1</label>
    </ligand>
</feature>
<sequence length="379" mass="42574">MGIYDFHKNCFPVFFAGKFFFALTGAFVMEIQKDYLRYAVELSKELLQIHSPGGYTVNAIDRLKKEFDSLGIKYTETNKGAIYGTIEGKNTEKHRVVSAHADTLGAMVRQIKPSGCLKLAPIGGIAFNSIEGETLYIITRTGKIITGTGLPEKASVHIFENIEKEERNGETFEVRLDADTSSKEETLKLGINVGDFVAFEPRTVETPEGYIKSRHLDDKACIGMMFAVCKYLKEKNEKPAYTTHFFISNYEEIGHGFYGIPKECFEVLAVDIGTVGGLQNSDEHAVTIIAKDSRTPYDFGFRHRLEELAIKNGINYRTDVMFRYGSDSSMYVLQGFDINFACAGPGVSATHHYERTHLDAFKATIDLIYAYTMEELKCF</sequence>
<dbReference type="Gene3D" id="2.40.30.40">
    <property type="entry name" value="Peptidase M42, domain 2"/>
    <property type="match status" value="1"/>
</dbReference>
<dbReference type="InterPro" id="IPR023367">
    <property type="entry name" value="Peptidase_M42_dom2"/>
</dbReference>
<dbReference type="GO" id="GO:0006508">
    <property type="term" value="P:proteolysis"/>
    <property type="evidence" value="ECO:0007669"/>
    <property type="project" value="UniProtKB-KW"/>
</dbReference>
<keyword evidence="5" id="KW-0378">Hydrolase</keyword>
<dbReference type="PANTHER" id="PTHR32481:SF7">
    <property type="entry name" value="AMINOPEPTIDASE YHFE-RELATED"/>
    <property type="match status" value="1"/>
</dbReference>
<evidence type="ECO:0000256" key="2">
    <source>
        <dbReference type="ARBA" id="ARBA00022438"/>
    </source>
</evidence>
<dbReference type="PANTHER" id="PTHR32481">
    <property type="entry name" value="AMINOPEPTIDASE"/>
    <property type="match status" value="1"/>
</dbReference>
<dbReference type="STRING" id="1291379.TPE_0467"/>